<dbReference type="RefSeq" id="XP_005099531.1">
    <property type="nucleotide sequence ID" value="XM_005099474.1"/>
</dbReference>
<dbReference type="PRINTS" id="PR00463">
    <property type="entry name" value="EP450I"/>
</dbReference>
<sequence length="513" mass="58417">MLSAILCILVVTVVVYLGFSHKRPRQDSIPGPPFLRGLSTLFSALIRNNLYQVAENWAGQYGDLVEVNMGLGRLVFVNSPDLARLLLCDPRYRDVTNDRPSTYMGQHTLFNGTYQDIMLANFSSAFVKRRKFFHAALKMYGHGVEAFESLVQQTSSELTFRLENYPGNVPLKKELTAYICHMVGLLLKGKNLRDTDLKVLVSWIDAGNECIRFENETILRLFPFARFTPGLRIKTLIEELNVCHKELSQAFFHDARESYLRGEKSGFIGELLEQQGKLREEGQGEELSDHVIMGLVVDIMSASFISTDSTICGLFLHLIRDHTIQDRIHKEIQTVIGDNPPGFEHRRHMPYTDAAILETLRFSSIAPLLVPHRTSSDVSIDGRVISRGSTVLVNAWHIHHRPDLWHQPWTFRPERFLDSRGQLLDPEHPDRQKLLVFGTGPRACPGENFARSRVFLVLVTLLQRFRFMPPVDDVLPSSHPRDWKLGSVFSPHNFQCRMELRPGAGPSHVSQVK</sequence>
<evidence type="ECO:0000313" key="9">
    <source>
        <dbReference type="RefSeq" id="XP_005099531.1"/>
    </source>
</evidence>
<evidence type="ECO:0000256" key="3">
    <source>
        <dbReference type="ARBA" id="ARBA00022723"/>
    </source>
</evidence>
<evidence type="ECO:0000256" key="1">
    <source>
        <dbReference type="ARBA" id="ARBA00010617"/>
    </source>
</evidence>
<evidence type="ECO:0000256" key="4">
    <source>
        <dbReference type="ARBA" id="ARBA00023002"/>
    </source>
</evidence>
<evidence type="ECO:0000256" key="7">
    <source>
        <dbReference type="RuleBase" id="RU000461"/>
    </source>
</evidence>
<dbReference type="InterPro" id="IPR036396">
    <property type="entry name" value="Cyt_P450_sf"/>
</dbReference>
<dbReference type="Pfam" id="PF00067">
    <property type="entry name" value="p450"/>
    <property type="match status" value="1"/>
</dbReference>
<organism evidence="8 9">
    <name type="scientific">Aplysia californica</name>
    <name type="common">California sea hare</name>
    <dbReference type="NCBI Taxonomy" id="6500"/>
    <lineage>
        <taxon>Eukaryota</taxon>
        <taxon>Metazoa</taxon>
        <taxon>Spiralia</taxon>
        <taxon>Lophotrochozoa</taxon>
        <taxon>Mollusca</taxon>
        <taxon>Gastropoda</taxon>
        <taxon>Heterobranchia</taxon>
        <taxon>Euthyneura</taxon>
        <taxon>Tectipleura</taxon>
        <taxon>Aplysiida</taxon>
        <taxon>Aplysioidea</taxon>
        <taxon>Aplysiidae</taxon>
        <taxon>Aplysia</taxon>
    </lineage>
</organism>
<evidence type="ECO:0000256" key="2">
    <source>
        <dbReference type="ARBA" id="ARBA00022617"/>
    </source>
</evidence>
<keyword evidence="5 7" id="KW-0408">Iron</keyword>
<evidence type="ECO:0000256" key="6">
    <source>
        <dbReference type="ARBA" id="ARBA00023033"/>
    </source>
</evidence>
<keyword evidence="6 7" id="KW-0503">Monooxygenase</keyword>
<dbReference type="PANTHER" id="PTHR24289">
    <property type="entry name" value="STEROID 17-ALPHA-HYDROXYLASE/17,20 LYASE"/>
    <property type="match status" value="1"/>
</dbReference>
<keyword evidence="3 7" id="KW-0479">Metal-binding</keyword>
<proteinExistence type="inferred from homology"/>
<dbReference type="Gene3D" id="1.10.630.10">
    <property type="entry name" value="Cytochrome P450"/>
    <property type="match status" value="1"/>
</dbReference>
<dbReference type="InterPro" id="IPR002401">
    <property type="entry name" value="Cyt_P450_E_grp-I"/>
</dbReference>
<name>A0ABM0JR26_APLCA</name>
<evidence type="ECO:0000256" key="5">
    <source>
        <dbReference type="ARBA" id="ARBA00023004"/>
    </source>
</evidence>
<evidence type="ECO:0000313" key="8">
    <source>
        <dbReference type="Proteomes" id="UP000694888"/>
    </source>
</evidence>
<accession>A0ABM0JR26</accession>
<dbReference type="PRINTS" id="PR00385">
    <property type="entry name" value="P450"/>
</dbReference>
<keyword evidence="8" id="KW-1185">Reference proteome</keyword>
<comment type="similarity">
    <text evidence="1 7">Belongs to the cytochrome P450 family.</text>
</comment>
<dbReference type="GeneID" id="101860172"/>
<dbReference type="InterPro" id="IPR017972">
    <property type="entry name" value="Cyt_P450_CS"/>
</dbReference>
<keyword evidence="4 7" id="KW-0560">Oxidoreductase</keyword>
<gene>
    <name evidence="9" type="primary">LOC101860172</name>
</gene>
<dbReference type="Proteomes" id="UP000694888">
    <property type="component" value="Unplaced"/>
</dbReference>
<dbReference type="InterPro" id="IPR001128">
    <property type="entry name" value="Cyt_P450"/>
</dbReference>
<keyword evidence="2 7" id="KW-0349">Heme</keyword>
<dbReference type="PANTHER" id="PTHR24289:SF1">
    <property type="entry name" value="STEROID 17-ALPHA-HYDROXYLASE_17,20 LYASE"/>
    <property type="match status" value="1"/>
</dbReference>
<dbReference type="PROSITE" id="PS00086">
    <property type="entry name" value="CYTOCHROME_P450"/>
    <property type="match status" value="1"/>
</dbReference>
<protein>
    <submittedName>
        <fullName evidence="9">Farnesoate epoxidase-like</fullName>
    </submittedName>
</protein>
<dbReference type="SUPFAM" id="SSF48264">
    <property type="entry name" value="Cytochrome P450"/>
    <property type="match status" value="1"/>
</dbReference>
<reference evidence="9" key="1">
    <citation type="submission" date="2025-08" db="UniProtKB">
        <authorList>
            <consortium name="RefSeq"/>
        </authorList>
    </citation>
    <scope>IDENTIFICATION</scope>
</reference>